<evidence type="ECO:0008006" key="4">
    <source>
        <dbReference type="Google" id="ProtNLM"/>
    </source>
</evidence>
<proteinExistence type="predicted"/>
<dbReference type="OrthoDB" id="738440at2"/>
<reference evidence="2 3" key="1">
    <citation type="submission" date="2016-10" db="EMBL/GenBank/DDBJ databases">
        <authorList>
            <person name="de Groot N.N."/>
        </authorList>
    </citation>
    <scope>NUCLEOTIDE SEQUENCE [LARGE SCALE GENOMIC DNA]</scope>
    <source>
        <strain evidence="2 3">D31d</strain>
    </source>
</reference>
<dbReference type="AlphaFoldDB" id="A0A1H3ZN93"/>
<evidence type="ECO:0000256" key="1">
    <source>
        <dbReference type="SAM" id="SignalP"/>
    </source>
</evidence>
<evidence type="ECO:0000313" key="2">
    <source>
        <dbReference type="EMBL" id="SEA25170.1"/>
    </source>
</evidence>
<protein>
    <recommendedName>
        <fullName evidence="4">Lipoprotein</fullName>
    </recommendedName>
</protein>
<dbReference type="InterPro" id="IPR025401">
    <property type="entry name" value="DUF4374"/>
</dbReference>
<sequence length="406" mass="43872">MKNYFRNSIILAAMAVGVLTSCNDDLAAEQETPNAPYVLSLGVTSNGNTTYYVVSTDNLMEGTINAVGKGIEQNGYHDYQKGGNSIFCIGGMGVTSATAVVRGADGLLKEQGEFVFDNSLSGFCQVDDNTMVGLELPTNKESGSQLTFYTVDANTAAILSKNTNTAVDPIDRLDWPSITGMMYSGGNLYVTYTPMNSLTFETAYTDTCFVAVYSYPDMQFVKLMKDTRVGPGGSWGAFNGLMKDENDNLYVMSNSAISNGYSQSTKHAGFLRINKGETEFDADYFFDFEALTGGLKPAHVAYVGNGLVFAEVSTLNPQTASDRWGDKSLKCCIIDLVNQTVTDVEGIPVHNGNGGRRFAYLTEGNNVYLPVSTSDGVYIYRTDVTTAQAERGAKVSTTFVGGFFRL</sequence>
<accession>A0A1H3ZN93</accession>
<dbReference type="EMBL" id="FNRF01000002">
    <property type="protein sequence ID" value="SEA25170.1"/>
    <property type="molecule type" value="Genomic_DNA"/>
</dbReference>
<organism evidence="2 3">
    <name type="scientific">Xylanibacter ruminicola</name>
    <name type="common">Prevotella ruminicola</name>
    <dbReference type="NCBI Taxonomy" id="839"/>
    <lineage>
        <taxon>Bacteria</taxon>
        <taxon>Pseudomonadati</taxon>
        <taxon>Bacteroidota</taxon>
        <taxon>Bacteroidia</taxon>
        <taxon>Bacteroidales</taxon>
        <taxon>Prevotellaceae</taxon>
        <taxon>Xylanibacter</taxon>
    </lineage>
</organism>
<dbReference type="PROSITE" id="PS51257">
    <property type="entry name" value="PROKAR_LIPOPROTEIN"/>
    <property type="match status" value="1"/>
</dbReference>
<gene>
    <name evidence="2" type="ORF">SAMN05216462_0853</name>
</gene>
<keyword evidence="1" id="KW-0732">Signal</keyword>
<feature type="signal peptide" evidence="1">
    <location>
        <begin position="1"/>
        <end position="27"/>
    </location>
</feature>
<evidence type="ECO:0000313" key="3">
    <source>
        <dbReference type="Proteomes" id="UP000182257"/>
    </source>
</evidence>
<dbReference type="RefSeq" id="WP_074760411.1">
    <property type="nucleotide sequence ID" value="NZ_FNRF01000002.1"/>
</dbReference>
<name>A0A1H3ZN93_XYLRU</name>
<dbReference type="Pfam" id="PF14298">
    <property type="entry name" value="DUF4374"/>
    <property type="match status" value="1"/>
</dbReference>
<feature type="chain" id="PRO_5010353978" description="Lipoprotein" evidence="1">
    <location>
        <begin position="28"/>
        <end position="406"/>
    </location>
</feature>
<dbReference type="Proteomes" id="UP000182257">
    <property type="component" value="Unassembled WGS sequence"/>
</dbReference>